<dbReference type="Pfam" id="PF14668">
    <property type="entry name" value="RICTOR_V"/>
    <property type="match status" value="1"/>
</dbReference>
<accession>F4P3M7</accession>
<dbReference type="InterPro" id="IPR028268">
    <property type="entry name" value="Pianissimo_fam"/>
</dbReference>
<dbReference type="SMART" id="SM01310">
    <property type="entry name" value="RICTOR_V"/>
    <property type="match status" value="1"/>
</dbReference>
<sequence length="1076" mass="120929">MSVLFVNSIIKRQVDILIGRNQIYRDCIRGCLGDSAKEIRIVAYKILRTLISASTITLFFVNHHIDIFIIRTLIRDTRYDSEREQAIRFIRAYLDEPEGANIIPMSIIRAIVAIAEQIDDKFRSVCLETICELAICNPELTCLSGGTKVMLAALLDGPTELIDPIVASFLYLLDTCNSRAYIRTHVELETIISQFSDAYTCKTGYSIDRLTCCAAVLRKFFSSWTGLVYFCIDNLRPVRSIVEALGLPNDDTRKALLGLFFDLFQVSRSNTLNATHTTTTRPAIETIHLVSHFEAVLLMVLVRAGLIEALIELSQDPSKSISQSAITLLTSILEICVKKLPEELSTKIQSLPSLFRLACNFNDEARRHLASSRLAQILGISKARIDTKPYTKTELCYHSENRKFDSIKAHVGLQIDEIQLRIMLNDSEVIGVKDSSKWNWDIIEEIVSGPLLNSKRFDDLIRNTKFVGRLLSFYRPSTRQFCDLPKNAQSTKILSIGIDFIRNLTTTSDGARLLAESRLLVEIAEQFSQLSLLGQGQSSIPPDNIFLKQHFDETMSSNMFSLVRAYSYHPYGMRLLEQSSIYSIYYQLADMRGREDISNAILTSMDFSRQVDGHPRIILSKILTAGSKSLRHAATVYLDQLAQLHKDTFYEWGIPLLVTQLSDPTQEIVGAAVCILQRHCIDHRNIIAFVRTKPDIQQLTVLGNTLLIQSLAVPAGFKYLFESGYLDTETDYWFEYGNVQFVTHAELSISEGLVKGLSKSGFDTFDKDLVMNLQGYLPIQLYGELAKTTEGCAYLASTKHVSEFISQLKSHDDMVTTPAGIMKLKAAIWALGAIGASVSGRSLLVCDEAISLITSMLKSSSVLSVRGTCFYALCVISHNFADIRIMNEIGWSGDLICVPNEPSSILNLPEWNYSGSWPAQQKITFKPLHYKLDALEDEILKCIGNLSNHILATAASKQLALTRQQHPHLFTRPELCVQAWRICTLYHYRVATRRYIQELFERVVFDKSALSIVDKMAGLQLIHIIDEEESARLNENTFKSSLSLLPRDSERKGSPATHSGNKLILPAAHTIRGFDI</sequence>
<dbReference type="GeneID" id="18243175"/>
<protein>
    <recommendedName>
        <fullName evidence="7">Rapamycin-insensitive companion of mTOR domain-containing protein</fullName>
    </recommendedName>
</protein>
<evidence type="ECO:0000259" key="3">
    <source>
        <dbReference type="SMART" id="SM01308"/>
    </source>
</evidence>
<evidence type="ECO:0000256" key="1">
    <source>
        <dbReference type="ARBA" id="ARBA00008878"/>
    </source>
</evidence>
<evidence type="ECO:0000259" key="2">
    <source>
        <dbReference type="SMART" id="SM01307"/>
    </source>
</evidence>
<reference evidence="5 6" key="1">
    <citation type="submission" date="2009-12" db="EMBL/GenBank/DDBJ databases">
        <title>The draft genome of Batrachochytrium dendrobatidis.</title>
        <authorList>
            <consortium name="US DOE Joint Genome Institute (JGI-PGF)"/>
            <person name="Kuo A."/>
            <person name="Salamov A."/>
            <person name="Schmutz J."/>
            <person name="Lucas S."/>
            <person name="Pitluck S."/>
            <person name="Rosenblum E."/>
            <person name="Stajich J."/>
            <person name="Eisen M."/>
            <person name="Grigoriev I.V."/>
        </authorList>
    </citation>
    <scope>NUCLEOTIDE SEQUENCE [LARGE SCALE GENOMIC DNA]</scope>
    <source>
        <strain evidence="6">JAM81 / FGSC 10211</strain>
    </source>
</reference>
<keyword evidence="6" id="KW-1185">Reference proteome</keyword>
<evidence type="ECO:0000259" key="4">
    <source>
        <dbReference type="SMART" id="SM01310"/>
    </source>
</evidence>
<dbReference type="GO" id="GO:0038203">
    <property type="term" value="P:TORC2 signaling"/>
    <property type="evidence" value="ECO:0000318"/>
    <property type="project" value="GO_Central"/>
</dbReference>
<organism evidence="5 6">
    <name type="scientific">Batrachochytrium dendrobatidis (strain JAM81 / FGSC 10211)</name>
    <name type="common">Frog chytrid fungus</name>
    <dbReference type="NCBI Taxonomy" id="684364"/>
    <lineage>
        <taxon>Eukaryota</taxon>
        <taxon>Fungi</taxon>
        <taxon>Fungi incertae sedis</taxon>
        <taxon>Chytridiomycota</taxon>
        <taxon>Chytridiomycota incertae sedis</taxon>
        <taxon>Chytridiomycetes</taxon>
        <taxon>Rhizophydiales</taxon>
        <taxon>Rhizophydiales incertae sedis</taxon>
        <taxon>Batrachochytrium</taxon>
    </lineage>
</organism>
<dbReference type="InterPro" id="IPR029451">
    <property type="entry name" value="RICTOR_M"/>
</dbReference>
<evidence type="ECO:0000313" key="6">
    <source>
        <dbReference type="Proteomes" id="UP000007241"/>
    </source>
</evidence>
<dbReference type="PANTHER" id="PTHR13298:SF11">
    <property type="entry name" value="RAPAMYCIN-INSENSITIVE COMPANION OF MTOR"/>
    <property type="match status" value="1"/>
</dbReference>
<dbReference type="EMBL" id="GL882884">
    <property type="protein sequence ID" value="EGF80056.1"/>
    <property type="molecule type" value="Genomic_DNA"/>
</dbReference>
<dbReference type="AlphaFoldDB" id="F4P3M7"/>
<dbReference type="SMART" id="SM01303">
    <property type="entry name" value="RasGEF_N_2"/>
    <property type="match status" value="1"/>
</dbReference>
<comment type="similarity">
    <text evidence="1">Belongs to the RICTOR family.</text>
</comment>
<gene>
    <name evidence="5" type="ORF">BATDEDRAFT_88486</name>
</gene>
<dbReference type="OrthoDB" id="271111at2759"/>
<dbReference type="Pfam" id="PF14666">
    <property type="entry name" value="RICTOR_M"/>
    <property type="match status" value="1"/>
</dbReference>
<dbReference type="Gene3D" id="1.25.10.10">
    <property type="entry name" value="Leucine-rich Repeat Variant"/>
    <property type="match status" value="1"/>
</dbReference>
<dbReference type="SMART" id="SM01308">
    <property type="entry name" value="RICTOR_N"/>
    <property type="match status" value="1"/>
</dbReference>
<feature type="domain" description="Rapamycin-insensitive companion of mTOR N-terminal" evidence="3">
    <location>
        <begin position="6"/>
        <end position="341"/>
    </location>
</feature>
<dbReference type="InParanoid" id="F4P3M7"/>
<dbReference type="SUPFAM" id="SSF48371">
    <property type="entry name" value="ARM repeat"/>
    <property type="match status" value="1"/>
</dbReference>
<evidence type="ECO:0000313" key="5">
    <source>
        <dbReference type="EMBL" id="EGF80056.1"/>
    </source>
</evidence>
<dbReference type="InterPro" id="IPR028267">
    <property type="entry name" value="Pianissimo_N"/>
</dbReference>
<dbReference type="FunCoup" id="F4P3M7">
    <property type="interactions" value="254"/>
</dbReference>
<proteinExistence type="inferred from homology"/>
<dbReference type="SMART" id="SM01307">
    <property type="entry name" value="RICTOR_M"/>
    <property type="match status" value="1"/>
</dbReference>
<dbReference type="InterPro" id="IPR016024">
    <property type="entry name" value="ARM-type_fold"/>
</dbReference>
<feature type="domain" description="Rapamycin-insensitive companion of mTOR middle" evidence="2">
    <location>
        <begin position="415"/>
        <end position="644"/>
    </location>
</feature>
<dbReference type="STRING" id="684364.F4P3M7"/>
<dbReference type="RefSeq" id="XP_006679152.1">
    <property type="nucleotide sequence ID" value="XM_006679089.1"/>
</dbReference>
<dbReference type="OMA" id="PEWYQTF"/>
<dbReference type="Proteomes" id="UP000007241">
    <property type="component" value="Unassembled WGS sequence"/>
</dbReference>
<dbReference type="Pfam" id="PF14663">
    <property type="entry name" value="RasGEF_N_2"/>
    <property type="match status" value="1"/>
</dbReference>
<feature type="domain" description="Rapamycin-insensitive companion of mTOR" evidence="4">
    <location>
        <begin position="821"/>
        <end position="893"/>
    </location>
</feature>
<dbReference type="InterPro" id="IPR011989">
    <property type="entry name" value="ARM-like"/>
</dbReference>
<dbReference type="InterPro" id="IPR029453">
    <property type="entry name" value="Rictor_IV"/>
</dbReference>
<evidence type="ECO:0008006" key="7">
    <source>
        <dbReference type="Google" id="ProtNLM"/>
    </source>
</evidence>
<dbReference type="InterPro" id="IPR029452">
    <property type="entry name" value="RICTOR_V"/>
</dbReference>
<name>F4P3M7_BATDJ</name>
<dbReference type="Pfam" id="PF14664">
    <property type="entry name" value="RICTOR_N"/>
    <property type="match status" value="1"/>
</dbReference>
<dbReference type="PANTHER" id="PTHR13298">
    <property type="entry name" value="CYTOSOLIC REGULATOR PIANISSIMO"/>
    <property type="match status" value="1"/>
</dbReference>
<dbReference type="HOGENOM" id="CLU_001013_0_0_1"/>
<dbReference type="GO" id="GO:0031932">
    <property type="term" value="C:TORC2 complex"/>
    <property type="evidence" value="ECO:0000318"/>
    <property type="project" value="GO_Central"/>
</dbReference>